<keyword evidence="3" id="KW-1185">Reference proteome</keyword>
<comment type="caution">
    <text evidence="2">The sequence shown here is derived from an EMBL/GenBank/DDBJ whole genome shotgun (WGS) entry which is preliminary data.</text>
</comment>
<dbReference type="GeneID" id="80891584"/>
<sequence length="76" mass="8927">MSLFLCWNHYALWVYLLVISERGVVVASLPVILWIYEETQILCVILRLPSYIRRYHLIMDHCAPQEDFSTCILGPT</sequence>
<dbReference type="KEGG" id="amus:LMH87_004425"/>
<keyword evidence="1" id="KW-1133">Transmembrane helix</keyword>
<feature type="transmembrane region" description="Helical" evidence="1">
    <location>
        <begin position="12"/>
        <end position="36"/>
    </location>
</feature>
<keyword evidence="1" id="KW-0472">Membrane</keyword>
<dbReference type="RefSeq" id="XP_056049247.1">
    <property type="nucleotide sequence ID" value="XM_056195638.1"/>
</dbReference>
<dbReference type="EMBL" id="JAJHUN010000011">
    <property type="protein sequence ID" value="KAJ4145577.1"/>
    <property type="molecule type" value="Genomic_DNA"/>
</dbReference>
<organism evidence="2 3">
    <name type="scientific">Akanthomyces muscarius</name>
    <name type="common">Entomopathogenic fungus</name>
    <name type="synonym">Lecanicillium muscarium</name>
    <dbReference type="NCBI Taxonomy" id="2231603"/>
    <lineage>
        <taxon>Eukaryota</taxon>
        <taxon>Fungi</taxon>
        <taxon>Dikarya</taxon>
        <taxon>Ascomycota</taxon>
        <taxon>Pezizomycotina</taxon>
        <taxon>Sordariomycetes</taxon>
        <taxon>Hypocreomycetidae</taxon>
        <taxon>Hypocreales</taxon>
        <taxon>Cordycipitaceae</taxon>
        <taxon>Akanthomyces</taxon>
    </lineage>
</organism>
<dbReference type="AlphaFoldDB" id="A0A9W8Q5L8"/>
<dbReference type="Proteomes" id="UP001144673">
    <property type="component" value="Chromosome 2"/>
</dbReference>
<evidence type="ECO:0000313" key="3">
    <source>
        <dbReference type="Proteomes" id="UP001144673"/>
    </source>
</evidence>
<reference evidence="2" key="1">
    <citation type="journal article" date="2023" name="Access Microbiol">
        <title>De-novo genome assembly for Akanthomyces muscarius, a biocontrol agent of insect agricultural pests.</title>
        <authorList>
            <person name="Erdos Z."/>
            <person name="Studholme D.J."/>
            <person name="Raymond B."/>
            <person name="Sharma M."/>
        </authorList>
    </citation>
    <scope>NUCLEOTIDE SEQUENCE</scope>
    <source>
        <strain evidence="2">Ve6</strain>
    </source>
</reference>
<evidence type="ECO:0000313" key="2">
    <source>
        <dbReference type="EMBL" id="KAJ4145577.1"/>
    </source>
</evidence>
<name>A0A9W8Q5L8_AKAMU</name>
<evidence type="ECO:0000256" key="1">
    <source>
        <dbReference type="SAM" id="Phobius"/>
    </source>
</evidence>
<protein>
    <submittedName>
        <fullName evidence="2">Uncharacterized protein</fullName>
    </submittedName>
</protein>
<gene>
    <name evidence="2" type="ORF">LMH87_004425</name>
</gene>
<keyword evidence="1" id="KW-0812">Transmembrane</keyword>
<accession>A0A9W8Q5L8</accession>
<proteinExistence type="predicted"/>